<dbReference type="EMBL" id="JACMSC010000009">
    <property type="protein sequence ID" value="KAG6507374.1"/>
    <property type="molecule type" value="Genomic_DNA"/>
</dbReference>
<name>A0A8J5GGQ9_ZINOF</name>
<evidence type="ECO:0000256" key="3">
    <source>
        <dbReference type="ARBA" id="ARBA00022833"/>
    </source>
</evidence>
<keyword evidence="3" id="KW-0862">Zinc</keyword>
<dbReference type="AlphaFoldDB" id="A0A8J5GGQ9"/>
<gene>
    <name evidence="9" type="ORF">ZIOFF_032716</name>
</gene>
<sequence>MESDIIENAPIYRPQWPRIAEGEEETMEMLMGMDMKPLPDSMVPNSKRCVACLQTDTPLWRNGPDGPKTLCNACGLKFRKEAMKVDTKLTLGPPDYIVKFSGRGRGDKPQPPPPAE</sequence>
<dbReference type="CDD" id="cd00202">
    <property type="entry name" value="ZnF_GATA"/>
    <property type="match status" value="1"/>
</dbReference>
<evidence type="ECO:0000256" key="1">
    <source>
        <dbReference type="ARBA" id="ARBA00022723"/>
    </source>
</evidence>
<dbReference type="Proteomes" id="UP000734854">
    <property type="component" value="Unassembled WGS sequence"/>
</dbReference>
<keyword evidence="1" id="KW-0479">Metal-binding</keyword>
<dbReference type="Pfam" id="PF00320">
    <property type="entry name" value="GATA"/>
    <property type="match status" value="1"/>
</dbReference>
<accession>A0A8J5GGQ9</accession>
<feature type="domain" description="GATA-type" evidence="8">
    <location>
        <begin position="43"/>
        <end position="79"/>
    </location>
</feature>
<dbReference type="GO" id="GO:0043565">
    <property type="term" value="F:sequence-specific DNA binding"/>
    <property type="evidence" value="ECO:0007669"/>
    <property type="project" value="InterPro"/>
</dbReference>
<organism evidence="9 10">
    <name type="scientific">Zingiber officinale</name>
    <name type="common">Ginger</name>
    <name type="synonym">Amomum zingiber</name>
    <dbReference type="NCBI Taxonomy" id="94328"/>
    <lineage>
        <taxon>Eukaryota</taxon>
        <taxon>Viridiplantae</taxon>
        <taxon>Streptophyta</taxon>
        <taxon>Embryophyta</taxon>
        <taxon>Tracheophyta</taxon>
        <taxon>Spermatophyta</taxon>
        <taxon>Magnoliopsida</taxon>
        <taxon>Liliopsida</taxon>
        <taxon>Zingiberales</taxon>
        <taxon>Zingiberaceae</taxon>
        <taxon>Zingiber</taxon>
    </lineage>
</organism>
<evidence type="ECO:0000256" key="6">
    <source>
        <dbReference type="ARBA" id="ARBA00023163"/>
    </source>
</evidence>
<keyword evidence="2 7" id="KW-0863">Zinc-finger</keyword>
<keyword evidence="4" id="KW-0805">Transcription regulation</keyword>
<keyword evidence="5" id="KW-0238">DNA-binding</keyword>
<evidence type="ECO:0000313" key="9">
    <source>
        <dbReference type="EMBL" id="KAG6507374.1"/>
    </source>
</evidence>
<dbReference type="SMART" id="SM00401">
    <property type="entry name" value="ZnF_GATA"/>
    <property type="match status" value="1"/>
</dbReference>
<dbReference type="PANTHER" id="PTHR46813:SF16">
    <property type="entry name" value="GATA TRANSCRIPTION FACTOR 18"/>
    <property type="match status" value="1"/>
</dbReference>
<protein>
    <recommendedName>
        <fullName evidence="8">GATA-type domain-containing protein</fullName>
    </recommendedName>
</protein>
<evidence type="ECO:0000256" key="4">
    <source>
        <dbReference type="ARBA" id="ARBA00023015"/>
    </source>
</evidence>
<reference evidence="9 10" key="1">
    <citation type="submission" date="2020-08" db="EMBL/GenBank/DDBJ databases">
        <title>Plant Genome Project.</title>
        <authorList>
            <person name="Zhang R.-G."/>
        </authorList>
    </citation>
    <scope>NUCLEOTIDE SEQUENCE [LARGE SCALE GENOMIC DNA]</scope>
    <source>
        <tissue evidence="9">Rhizome</tissue>
    </source>
</reference>
<evidence type="ECO:0000256" key="7">
    <source>
        <dbReference type="PROSITE-ProRule" id="PRU00094"/>
    </source>
</evidence>
<evidence type="ECO:0000256" key="5">
    <source>
        <dbReference type="ARBA" id="ARBA00023125"/>
    </source>
</evidence>
<dbReference type="GO" id="GO:0008270">
    <property type="term" value="F:zinc ion binding"/>
    <property type="evidence" value="ECO:0007669"/>
    <property type="project" value="UniProtKB-KW"/>
</dbReference>
<dbReference type="PROSITE" id="PS50114">
    <property type="entry name" value="GATA_ZN_FINGER_2"/>
    <property type="match status" value="1"/>
</dbReference>
<dbReference type="InterPro" id="IPR000679">
    <property type="entry name" value="Znf_GATA"/>
</dbReference>
<dbReference type="GO" id="GO:0006355">
    <property type="term" value="P:regulation of DNA-templated transcription"/>
    <property type="evidence" value="ECO:0007669"/>
    <property type="project" value="InterPro"/>
</dbReference>
<keyword evidence="10" id="KW-1185">Reference proteome</keyword>
<dbReference type="PANTHER" id="PTHR46813">
    <property type="entry name" value="GATA TRANSCRIPTION FACTOR 18"/>
    <property type="match status" value="1"/>
</dbReference>
<evidence type="ECO:0000256" key="2">
    <source>
        <dbReference type="ARBA" id="ARBA00022771"/>
    </source>
</evidence>
<dbReference type="OrthoDB" id="734811at2759"/>
<keyword evidence="6" id="KW-0804">Transcription</keyword>
<evidence type="ECO:0000313" key="10">
    <source>
        <dbReference type="Proteomes" id="UP000734854"/>
    </source>
</evidence>
<evidence type="ECO:0000259" key="8">
    <source>
        <dbReference type="PROSITE" id="PS50114"/>
    </source>
</evidence>
<proteinExistence type="predicted"/>
<comment type="caution">
    <text evidence="9">The sequence shown here is derived from an EMBL/GenBank/DDBJ whole genome shotgun (WGS) entry which is preliminary data.</text>
</comment>